<sequence length="472" mass="53375">MAIDYSKWDKLELSDDSDIEGSFAFDLAKFIHPNVDKKSFIRWRQRDIHEKRSIRKQKMEDIKSAVTINQKLKDRIAQMYSYLQKDSPSEPLPYLSSFLQSKRQEDSEQAIEGGMSYHQMLVALLDSINKSIEEEQNTSLGLTEQYIKHLQGHEKRLDNLMINAQREYDELESESKKHITSEDLHIGFDSTHVQKKEQEKKKKQKEPVQVIESLNDPSPSSLQENASPAQSSSVAANTDEGESDSDSVSMSVEGNKFSQIAFGDYVASESFLKDHLHLLAQESESDSILLEAFNAELEGKPWLAKQFVHQALLLNYCRQLGPGGITIFFQRVQDPNHQARRLFLEDVQNTYSRIHERSHAMANEQAQNGEGVEQIQLCSVDPNTKLSIIIPEKGAAEPEMKAARVTFESFPPNLQKALETNNLDKINAVLGKMSVEDAEEVVEKLSSTGMLSIEEGIIDTTKGETIPQSTIE</sequence>
<dbReference type="SMART" id="SM01069">
    <property type="entry name" value="CDC37_C"/>
    <property type="match status" value="1"/>
</dbReference>
<evidence type="ECO:0000256" key="1">
    <source>
        <dbReference type="ARBA" id="ARBA00004496"/>
    </source>
</evidence>
<protein>
    <recommendedName>
        <fullName evidence="5">Hsp90 chaperone protein kinase-targeting subunit</fullName>
    </recommendedName>
</protein>
<dbReference type="GO" id="GO:0050821">
    <property type="term" value="P:protein stabilization"/>
    <property type="evidence" value="ECO:0007669"/>
    <property type="project" value="TreeGrafter"/>
</dbReference>
<gene>
    <name evidence="10" type="primary">cdc37</name>
    <name evidence="10" type="ORF">SOMG_03155</name>
</gene>
<comment type="subcellular location">
    <subcellularLocation>
        <location evidence="1">Cytoplasm</location>
    </subcellularLocation>
</comment>
<keyword evidence="3" id="KW-0963">Cytoplasm</keyword>
<dbReference type="AlphaFoldDB" id="A0AAF0AY21"/>
<feature type="compositionally biased region" description="Polar residues" evidence="6">
    <location>
        <begin position="215"/>
        <end position="236"/>
    </location>
</feature>
<dbReference type="PANTHER" id="PTHR12800:SF4">
    <property type="entry name" value="HSP90 CO-CHAPERONE CDC37"/>
    <property type="match status" value="1"/>
</dbReference>
<evidence type="ECO:0000256" key="4">
    <source>
        <dbReference type="ARBA" id="ARBA00023186"/>
    </source>
</evidence>
<dbReference type="KEGG" id="som:SOMG_03155"/>
<dbReference type="GO" id="GO:0006457">
    <property type="term" value="P:protein folding"/>
    <property type="evidence" value="ECO:0007669"/>
    <property type="project" value="TreeGrafter"/>
</dbReference>
<dbReference type="Gene3D" id="1.20.58.610">
    <property type="entry name" value="Cdc37, Hsp90 binding domain"/>
    <property type="match status" value="1"/>
</dbReference>
<dbReference type="Proteomes" id="UP001212411">
    <property type="component" value="Chromosome 2"/>
</dbReference>
<dbReference type="SUPFAM" id="SSF101391">
    <property type="entry name" value="Hsp90 co-chaperone CDC37"/>
    <property type="match status" value="1"/>
</dbReference>
<dbReference type="EMBL" id="CP115612">
    <property type="protein sequence ID" value="WBW74585.1"/>
    <property type="molecule type" value="Genomic_DNA"/>
</dbReference>
<reference evidence="10 11" key="1">
    <citation type="journal article" date="2023" name="G3 (Bethesda)">
        <title>A high-quality reference genome for the fission yeast Schizosaccharomyces osmophilus.</title>
        <authorList>
            <person name="Jia G.S."/>
            <person name="Zhang W.C."/>
            <person name="Liang Y."/>
            <person name="Liu X.H."/>
            <person name="Rhind N."/>
            <person name="Pidoux A."/>
            <person name="Brysch-Herzberg M."/>
            <person name="Du L.L."/>
        </authorList>
    </citation>
    <scope>NUCLEOTIDE SEQUENCE [LARGE SCALE GENOMIC DNA]</scope>
    <source>
        <strain evidence="10 11">CBS 15793</strain>
    </source>
</reference>
<dbReference type="GO" id="GO:0031072">
    <property type="term" value="F:heat shock protein binding"/>
    <property type="evidence" value="ECO:0007669"/>
    <property type="project" value="TreeGrafter"/>
</dbReference>
<evidence type="ECO:0000313" key="10">
    <source>
        <dbReference type="EMBL" id="WBW74585.1"/>
    </source>
</evidence>
<name>A0AAF0AY21_9SCHI</name>
<feature type="domain" description="Cdc37 N-terminal" evidence="9">
    <location>
        <begin position="2"/>
        <end position="191"/>
    </location>
</feature>
<evidence type="ECO:0000259" key="9">
    <source>
        <dbReference type="SMART" id="SM01071"/>
    </source>
</evidence>
<dbReference type="Pfam" id="PF08565">
    <property type="entry name" value="CDC37_M"/>
    <property type="match status" value="1"/>
</dbReference>
<dbReference type="PANTHER" id="PTHR12800">
    <property type="entry name" value="CDC37-RELATED"/>
    <property type="match status" value="1"/>
</dbReference>
<dbReference type="GO" id="GO:0051087">
    <property type="term" value="F:protein-folding chaperone binding"/>
    <property type="evidence" value="ECO:0007669"/>
    <property type="project" value="TreeGrafter"/>
</dbReference>
<dbReference type="InterPro" id="IPR013855">
    <property type="entry name" value="Cdc37_N_dom"/>
</dbReference>
<dbReference type="InterPro" id="IPR013874">
    <property type="entry name" value="Cdc37_Hsp90-bd"/>
</dbReference>
<keyword evidence="4" id="KW-0143">Chaperone</keyword>
<feature type="compositionally biased region" description="Basic and acidic residues" evidence="6">
    <location>
        <begin position="173"/>
        <end position="200"/>
    </location>
</feature>
<evidence type="ECO:0000259" key="8">
    <source>
        <dbReference type="SMART" id="SM01070"/>
    </source>
</evidence>
<dbReference type="GO" id="GO:0051082">
    <property type="term" value="F:unfolded protein binding"/>
    <property type="evidence" value="ECO:0007669"/>
    <property type="project" value="TreeGrafter"/>
</dbReference>
<comment type="similarity">
    <text evidence="2">Belongs to the CDC37 family.</text>
</comment>
<dbReference type="Pfam" id="PF08564">
    <property type="entry name" value="CDC37_C"/>
    <property type="match status" value="1"/>
</dbReference>
<evidence type="ECO:0000256" key="5">
    <source>
        <dbReference type="ARBA" id="ARBA00031396"/>
    </source>
</evidence>
<dbReference type="RefSeq" id="XP_056038828.1">
    <property type="nucleotide sequence ID" value="XM_056181946.1"/>
</dbReference>
<dbReference type="GO" id="GO:0019901">
    <property type="term" value="F:protein kinase binding"/>
    <property type="evidence" value="ECO:0007669"/>
    <property type="project" value="InterPro"/>
</dbReference>
<dbReference type="InterPro" id="IPR038189">
    <property type="entry name" value="Cdc37_Hsp90-bd_sf"/>
</dbReference>
<accession>A0AAF0AY21</accession>
<dbReference type="GO" id="GO:0005737">
    <property type="term" value="C:cytoplasm"/>
    <property type="evidence" value="ECO:0007669"/>
    <property type="project" value="UniProtKB-SubCell"/>
</dbReference>
<keyword evidence="11" id="KW-1185">Reference proteome</keyword>
<evidence type="ECO:0000313" key="11">
    <source>
        <dbReference type="Proteomes" id="UP001212411"/>
    </source>
</evidence>
<evidence type="ECO:0000259" key="7">
    <source>
        <dbReference type="SMART" id="SM01069"/>
    </source>
</evidence>
<feature type="region of interest" description="Disordered" evidence="6">
    <location>
        <begin position="173"/>
        <end position="250"/>
    </location>
</feature>
<feature type="domain" description="Cdc37 Hsp90 binding" evidence="8">
    <location>
        <begin position="190"/>
        <end position="373"/>
    </location>
</feature>
<organism evidence="10 11">
    <name type="scientific">Schizosaccharomyces osmophilus</name>
    <dbReference type="NCBI Taxonomy" id="2545709"/>
    <lineage>
        <taxon>Eukaryota</taxon>
        <taxon>Fungi</taxon>
        <taxon>Dikarya</taxon>
        <taxon>Ascomycota</taxon>
        <taxon>Taphrinomycotina</taxon>
        <taxon>Schizosaccharomycetes</taxon>
        <taxon>Schizosaccharomycetales</taxon>
        <taxon>Schizosaccharomycetaceae</taxon>
        <taxon>Schizosaccharomyces</taxon>
    </lineage>
</organism>
<feature type="domain" description="Cdc37 C-terminal" evidence="7">
    <location>
        <begin position="388"/>
        <end position="468"/>
    </location>
</feature>
<dbReference type="InterPro" id="IPR013873">
    <property type="entry name" value="Cdc37_C"/>
</dbReference>
<proteinExistence type="inferred from homology"/>
<dbReference type="SMART" id="SM01071">
    <property type="entry name" value="CDC37_N"/>
    <property type="match status" value="1"/>
</dbReference>
<evidence type="ECO:0000256" key="3">
    <source>
        <dbReference type="ARBA" id="ARBA00022490"/>
    </source>
</evidence>
<dbReference type="InterPro" id="IPR004918">
    <property type="entry name" value="Cdc37"/>
</dbReference>
<dbReference type="SMART" id="SM01070">
    <property type="entry name" value="CDC37_M"/>
    <property type="match status" value="1"/>
</dbReference>
<dbReference type="Pfam" id="PF03234">
    <property type="entry name" value="CDC37_N"/>
    <property type="match status" value="1"/>
</dbReference>
<dbReference type="GeneID" id="80876635"/>
<evidence type="ECO:0000256" key="6">
    <source>
        <dbReference type="SAM" id="MobiDB-lite"/>
    </source>
</evidence>
<evidence type="ECO:0000256" key="2">
    <source>
        <dbReference type="ARBA" id="ARBA00006222"/>
    </source>
</evidence>